<organism evidence="2 3">
    <name type="scientific">Cladophialophora chaetospira</name>
    <dbReference type="NCBI Taxonomy" id="386627"/>
    <lineage>
        <taxon>Eukaryota</taxon>
        <taxon>Fungi</taxon>
        <taxon>Dikarya</taxon>
        <taxon>Ascomycota</taxon>
        <taxon>Pezizomycotina</taxon>
        <taxon>Eurotiomycetes</taxon>
        <taxon>Chaetothyriomycetidae</taxon>
        <taxon>Chaetothyriales</taxon>
        <taxon>Herpotrichiellaceae</taxon>
        <taxon>Cladophialophora</taxon>
    </lineage>
</organism>
<dbReference type="PANTHER" id="PTHR28027:SF2">
    <property type="entry name" value="TRANSCRIPTIONAL REGULATOR MIT1"/>
    <property type="match status" value="1"/>
</dbReference>
<evidence type="ECO:0000256" key="1">
    <source>
        <dbReference type="ARBA" id="ARBA00008359"/>
    </source>
</evidence>
<comment type="similarity">
    <text evidence="1">Belongs to the MIT1/WOR1 family.</text>
</comment>
<dbReference type="Proteomes" id="UP001172673">
    <property type="component" value="Unassembled WGS sequence"/>
</dbReference>
<dbReference type="EMBL" id="JAPDRK010000012">
    <property type="protein sequence ID" value="KAJ9607043.1"/>
    <property type="molecule type" value="Genomic_DNA"/>
</dbReference>
<comment type="caution">
    <text evidence="2">The sequence shown here is derived from an EMBL/GenBank/DDBJ whole genome shotgun (WGS) entry which is preliminary data.</text>
</comment>
<protein>
    <submittedName>
        <fullName evidence="2">Global transcription regulator sge1</fullName>
    </submittedName>
</protein>
<evidence type="ECO:0000313" key="3">
    <source>
        <dbReference type="Proteomes" id="UP001172673"/>
    </source>
</evidence>
<evidence type="ECO:0000313" key="2">
    <source>
        <dbReference type="EMBL" id="KAJ9607043.1"/>
    </source>
</evidence>
<gene>
    <name evidence="2" type="primary">sge1_2</name>
    <name evidence="2" type="ORF">H2200_008115</name>
</gene>
<proteinExistence type="inferred from homology"/>
<dbReference type="PANTHER" id="PTHR28027">
    <property type="entry name" value="TRANSCRIPTIONAL REGULATOR MIT1"/>
    <property type="match status" value="1"/>
</dbReference>
<reference evidence="2" key="1">
    <citation type="submission" date="2022-10" db="EMBL/GenBank/DDBJ databases">
        <title>Culturing micro-colonial fungi from biological soil crusts in the Mojave desert and describing Neophaeococcomyces mojavensis, and introducing the new genera and species Taxawa tesnikishii.</title>
        <authorList>
            <person name="Kurbessoian T."/>
            <person name="Stajich J.E."/>
        </authorList>
    </citation>
    <scope>NUCLEOTIDE SEQUENCE</scope>
    <source>
        <strain evidence="2">TK_41</strain>
    </source>
</reference>
<name>A0AA39CGB0_9EURO</name>
<dbReference type="AlphaFoldDB" id="A0AA39CGB0"/>
<dbReference type="GO" id="GO:0003677">
    <property type="term" value="F:DNA binding"/>
    <property type="evidence" value="ECO:0007669"/>
    <property type="project" value="TreeGrafter"/>
</dbReference>
<sequence>MQSITVVCPSYIGFVEKSDEARKLIQACIQGTLRVVHRRPTSSEKASLAQSGHIFIYDEKASGIRRWTDGRQWSPSRVLGDFLVYGEQDSSPRPSRVMDTVQQSSRAENEIDDCHRPLGASSATLLKLQPERLIKKTISIQDSDTKWHVVSYYRPIDVRQNQLPCPSGNQDFVLEQWHLQQRLTTFQSPVEGHSAGENDRLPQSRPLSMLHATEPPVPHSWPMWTEPASFYIPTHHDSAIDFEDFDRGATAYSAEDYSNISRLGYDLHARRQI</sequence>
<accession>A0AA39CGB0</accession>
<dbReference type="InterPro" id="IPR018608">
    <property type="entry name" value="Gti1/Pac2"/>
</dbReference>
<dbReference type="Pfam" id="PF09729">
    <property type="entry name" value="Gti1_Pac2"/>
    <property type="match status" value="1"/>
</dbReference>
<keyword evidence="3" id="KW-1185">Reference proteome</keyword>